<dbReference type="CDD" id="cd06223">
    <property type="entry name" value="PRTases_typeI"/>
    <property type="match status" value="1"/>
</dbReference>
<accession>A0A0G3BIS6</accession>
<reference evidence="2 3" key="1">
    <citation type="submission" date="2015-05" db="EMBL/GenBank/DDBJ databases">
        <authorList>
            <person name="Tang B."/>
            <person name="Yu Y."/>
        </authorList>
    </citation>
    <scope>NUCLEOTIDE SEQUENCE [LARGE SCALE GENOMIC DNA]</scope>
    <source>
        <strain evidence="2 3">DSM 7029</strain>
    </source>
</reference>
<proteinExistence type="predicted"/>
<dbReference type="RefSeq" id="WP_047194993.1">
    <property type="nucleotide sequence ID" value="NZ_CP011371.1"/>
</dbReference>
<evidence type="ECO:0000259" key="1">
    <source>
        <dbReference type="Pfam" id="PF00156"/>
    </source>
</evidence>
<protein>
    <submittedName>
        <fullName evidence="2">Phosphoribosyltransferase</fullName>
    </submittedName>
</protein>
<gene>
    <name evidence="2" type="ORF">AAW51_2648</name>
</gene>
<dbReference type="Pfam" id="PF00156">
    <property type="entry name" value="Pribosyltran"/>
    <property type="match status" value="1"/>
</dbReference>
<sequence>MDPPFANRTAAGQLLAEAVAALRLELPVVLALPRGGVPVALEVARRLSAPLDLLIVRKIGAPWQPELAVAAVVDAAPPELVLDDITMAQVGVSRDYVESQVQRQLAEIERRRALYLKDRRREPLSGRSVIVVDDGVATGTTMRAALRAVRRAVPARLVVAVPVAAPSTADELAREADDLVCLSRPGGFRAVGLHYLDFHQVEDDEVIALLQQMQ</sequence>
<organism evidence="2 3">
    <name type="scientific">Caldimonas brevitalea</name>
    <dbReference type="NCBI Taxonomy" id="413882"/>
    <lineage>
        <taxon>Bacteria</taxon>
        <taxon>Pseudomonadati</taxon>
        <taxon>Pseudomonadota</taxon>
        <taxon>Betaproteobacteria</taxon>
        <taxon>Burkholderiales</taxon>
        <taxon>Sphaerotilaceae</taxon>
        <taxon>Caldimonas</taxon>
    </lineage>
</organism>
<dbReference type="GO" id="GO:0016757">
    <property type="term" value="F:glycosyltransferase activity"/>
    <property type="evidence" value="ECO:0007669"/>
    <property type="project" value="UniProtKB-KW"/>
</dbReference>
<dbReference type="InterPro" id="IPR029057">
    <property type="entry name" value="PRTase-like"/>
</dbReference>
<dbReference type="KEGG" id="pbh:AAW51_2648"/>
<evidence type="ECO:0000313" key="2">
    <source>
        <dbReference type="EMBL" id="AKJ29339.1"/>
    </source>
</evidence>
<dbReference type="Gene3D" id="3.30.1310.20">
    <property type="entry name" value="PRTase-like"/>
    <property type="match status" value="1"/>
</dbReference>
<dbReference type="AlphaFoldDB" id="A0A0G3BIS6"/>
<dbReference type="EMBL" id="CP011371">
    <property type="protein sequence ID" value="AKJ29339.1"/>
    <property type="molecule type" value="Genomic_DNA"/>
</dbReference>
<feature type="domain" description="Phosphoribosyltransferase" evidence="1">
    <location>
        <begin position="13"/>
        <end position="173"/>
    </location>
</feature>
<dbReference type="Gene3D" id="3.40.50.2020">
    <property type="match status" value="1"/>
</dbReference>
<keyword evidence="2" id="KW-0328">Glycosyltransferase</keyword>
<dbReference type="SUPFAM" id="SSF53271">
    <property type="entry name" value="PRTase-like"/>
    <property type="match status" value="1"/>
</dbReference>
<dbReference type="Proteomes" id="UP000035352">
    <property type="component" value="Chromosome"/>
</dbReference>
<keyword evidence="3" id="KW-1185">Reference proteome</keyword>
<dbReference type="InterPro" id="IPR000836">
    <property type="entry name" value="PRTase_dom"/>
</dbReference>
<evidence type="ECO:0000313" key="3">
    <source>
        <dbReference type="Proteomes" id="UP000035352"/>
    </source>
</evidence>
<dbReference type="STRING" id="413882.AAW51_2648"/>
<keyword evidence="2" id="KW-0808">Transferase</keyword>
<name>A0A0G3BIS6_9BURK</name>
<dbReference type="OrthoDB" id="9810066at2"/>